<dbReference type="InterPro" id="IPR022409">
    <property type="entry name" value="PKD/Chitinase_dom"/>
</dbReference>
<dbReference type="EMBL" id="AUZX01015860">
    <property type="protein sequence ID" value="EQD27976.1"/>
    <property type="molecule type" value="Genomic_DNA"/>
</dbReference>
<reference evidence="2" key="2">
    <citation type="journal article" date="2014" name="ISME J.">
        <title>Microbial stratification in low pH oxic and suboxic macroscopic growths along an acid mine drainage.</title>
        <authorList>
            <person name="Mendez-Garcia C."/>
            <person name="Mesa V."/>
            <person name="Sprenger R.R."/>
            <person name="Richter M."/>
            <person name="Diez M.S."/>
            <person name="Solano J."/>
            <person name="Bargiela R."/>
            <person name="Golyshina O.V."/>
            <person name="Manteca A."/>
            <person name="Ramos J.L."/>
            <person name="Gallego J.R."/>
            <person name="Llorente I."/>
            <person name="Martins Dos Santos V.A."/>
            <person name="Jensen O.N."/>
            <person name="Pelaez A.I."/>
            <person name="Sanchez J."/>
            <person name="Ferrer M."/>
        </authorList>
    </citation>
    <scope>NUCLEOTIDE SEQUENCE</scope>
</reference>
<feature type="non-terminal residue" evidence="2">
    <location>
        <position position="151"/>
    </location>
</feature>
<dbReference type="SMART" id="SM00089">
    <property type="entry name" value="PKD"/>
    <property type="match status" value="1"/>
</dbReference>
<evidence type="ECO:0000313" key="2">
    <source>
        <dbReference type="EMBL" id="EQD27976.1"/>
    </source>
</evidence>
<gene>
    <name evidence="2" type="ORF">B1A_21461</name>
</gene>
<feature type="non-terminal residue" evidence="2">
    <location>
        <position position="1"/>
    </location>
</feature>
<dbReference type="InterPro" id="IPR000601">
    <property type="entry name" value="PKD_dom"/>
</dbReference>
<dbReference type="PROSITE" id="PS50093">
    <property type="entry name" value="PKD"/>
    <property type="match status" value="1"/>
</dbReference>
<comment type="caution">
    <text evidence="2">The sequence shown here is derived from an EMBL/GenBank/DDBJ whole genome shotgun (WGS) entry which is preliminary data.</text>
</comment>
<dbReference type="AlphaFoldDB" id="T0XYZ2"/>
<evidence type="ECO:0000259" key="1">
    <source>
        <dbReference type="PROSITE" id="PS50093"/>
    </source>
</evidence>
<dbReference type="SUPFAM" id="SSF49299">
    <property type="entry name" value="PKD domain"/>
    <property type="match status" value="2"/>
</dbReference>
<proteinExistence type="predicted"/>
<dbReference type="Gene3D" id="2.60.40.10">
    <property type="entry name" value="Immunoglobulins"/>
    <property type="match status" value="1"/>
</dbReference>
<organism evidence="2">
    <name type="scientific">mine drainage metagenome</name>
    <dbReference type="NCBI Taxonomy" id="410659"/>
    <lineage>
        <taxon>unclassified sequences</taxon>
        <taxon>metagenomes</taxon>
        <taxon>ecological metagenomes</taxon>
    </lineage>
</organism>
<feature type="domain" description="PKD" evidence="1">
    <location>
        <begin position="1"/>
        <end position="81"/>
    </location>
</feature>
<protein>
    <submittedName>
        <fullName evidence="2">PKD domain-containing protein</fullName>
    </submittedName>
</protein>
<dbReference type="InterPro" id="IPR013783">
    <property type="entry name" value="Ig-like_fold"/>
</dbReference>
<dbReference type="CDD" id="cd00146">
    <property type="entry name" value="PKD"/>
    <property type="match status" value="1"/>
</dbReference>
<reference evidence="2" key="1">
    <citation type="submission" date="2013-08" db="EMBL/GenBank/DDBJ databases">
        <authorList>
            <person name="Mendez C."/>
            <person name="Richter M."/>
            <person name="Ferrer M."/>
            <person name="Sanchez J."/>
        </authorList>
    </citation>
    <scope>NUCLEOTIDE SEQUENCE</scope>
</reference>
<name>T0XYZ2_9ZZZZ</name>
<dbReference type="Pfam" id="PF00801">
    <property type="entry name" value="PKD"/>
    <property type="match status" value="1"/>
</dbReference>
<sequence>FPIAANTTSGLGPLSVQFSSSVLGGSEYSYNWSFGNGHHSLNPDPSYTFPTGNYTVNFRVTSANGASGERTIAIQSLPSPVSFIYSSGLNITQEFHFKAVPNWDASGPYNVSWSFPDGRTLTGMNISYKFPVYQELNPVIVTFNYGNNSFS</sequence>
<accession>T0XYZ2</accession>
<dbReference type="InterPro" id="IPR035986">
    <property type="entry name" value="PKD_dom_sf"/>
</dbReference>